<keyword evidence="1" id="KW-1185">Reference proteome</keyword>
<proteinExistence type="predicted"/>
<sequence length="66" mass="7257">MVRRTDKEVELQRQSHQNVAAESLNCFKEVAACWCAQGGALKLKSLNRQTSAFSAAADSHCTDTFP</sequence>
<organism evidence="1 2">
    <name type="scientific">Steinernema glaseri</name>
    <dbReference type="NCBI Taxonomy" id="37863"/>
    <lineage>
        <taxon>Eukaryota</taxon>
        <taxon>Metazoa</taxon>
        <taxon>Ecdysozoa</taxon>
        <taxon>Nematoda</taxon>
        <taxon>Chromadorea</taxon>
        <taxon>Rhabditida</taxon>
        <taxon>Tylenchina</taxon>
        <taxon>Panagrolaimomorpha</taxon>
        <taxon>Strongyloidoidea</taxon>
        <taxon>Steinernematidae</taxon>
        <taxon>Steinernema</taxon>
    </lineage>
</organism>
<protein>
    <submittedName>
        <fullName evidence="2">Uncharacterized protein</fullName>
    </submittedName>
</protein>
<name>A0A1I8AKW3_9BILA</name>
<dbReference type="Proteomes" id="UP000095287">
    <property type="component" value="Unplaced"/>
</dbReference>
<evidence type="ECO:0000313" key="1">
    <source>
        <dbReference type="Proteomes" id="UP000095287"/>
    </source>
</evidence>
<dbReference type="WBParaSite" id="L893_g6659.t1">
    <property type="protein sequence ID" value="L893_g6659.t1"/>
    <property type="gene ID" value="L893_g6659"/>
</dbReference>
<dbReference type="AlphaFoldDB" id="A0A1I8AKW3"/>
<reference evidence="2" key="1">
    <citation type="submission" date="2016-11" db="UniProtKB">
        <authorList>
            <consortium name="WormBaseParasite"/>
        </authorList>
    </citation>
    <scope>IDENTIFICATION</scope>
</reference>
<accession>A0A1I8AKW3</accession>
<evidence type="ECO:0000313" key="2">
    <source>
        <dbReference type="WBParaSite" id="L893_g6659.t1"/>
    </source>
</evidence>